<dbReference type="InterPro" id="IPR001680">
    <property type="entry name" value="WD40_rpt"/>
</dbReference>
<dbReference type="InterPro" id="IPR019775">
    <property type="entry name" value="WD40_repeat_CS"/>
</dbReference>
<dbReference type="Proteomes" id="UP000784294">
    <property type="component" value="Unassembled WGS sequence"/>
</dbReference>
<feature type="repeat" description="WD" evidence="3">
    <location>
        <begin position="202"/>
        <end position="235"/>
    </location>
</feature>
<name>A0A3S5CCD2_9PLAT</name>
<reference evidence="4" key="1">
    <citation type="submission" date="2018-11" db="EMBL/GenBank/DDBJ databases">
        <authorList>
            <consortium name="Pathogen Informatics"/>
        </authorList>
    </citation>
    <scope>NUCLEOTIDE SEQUENCE</scope>
</reference>
<protein>
    <submittedName>
        <fullName evidence="4">Uncharacterized protein</fullName>
    </submittedName>
</protein>
<accession>A0A3S5CCD2</accession>
<dbReference type="InterPro" id="IPR015943">
    <property type="entry name" value="WD40/YVTN_repeat-like_dom_sf"/>
</dbReference>
<evidence type="ECO:0000256" key="3">
    <source>
        <dbReference type="PROSITE-ProRule" id="PRU00221"/>
    </source>
</evidence>
<dbReference type="GO" id="GO:0005769">
    <property type="term" value="C:early endosome"/>
    <property type="evidence" value="ECO:0007669"/>
    <property type="project" value="TreeGrafter"/>
</dbReference>
<keyword evidence="5" id="KW-1185">Reference proteome</keyword>
<dbReference type="PROSITE" id="PS50294">
    <property type="entry name" value="WD_REPEATS_REGION"/>
    <property type="match status" value="1"/>
</dbReference>
<dbReference type="PANTHER" id="PTHR46189:SF1">
    <property type="entry name" value="LD41958P"/>
    <property type="match status" value="1"/>
</dbReference>
<evidence type="ECO:0000313" key="4">
    <source>
        <dbReference type="EMBL" id="VEL09405.1"/>
    </source>
</evidence>
<dbReference type="PANTHER" id="PTHR46189">
    <property type="entry name" value="LD41958P"/>
    <property type="match status" value="1"/>
</dbReference>
<comment type="caution">
    <text evidence="4">The sequence shown here is derived from an EMBL/GenBank/DDBJ whole genome shotgun (WGS) entry which is preliminary data.</text>
</comment>
<keyword evidence="2" id="KW-0677">Repeat</keyword>
<evidence type="ECO:0000256" key="2">
    <source>
        <dbReference type="ARBA" id="ARBA00022737"/>
    </source>
</evidence>
<sequence>MAASIAEASADNRKPDLLFKLEGFGGDVNDAIFAFNKDAIITGSDDRILRVWVRRDGKRFWPSVCELLPSSVTTLFYCTEMKKIYAGLDNGTIVEFLLADDTNSLKHIKDYLAHVARVTGIVCALEMEWLVSTSKDRTVAWYHLKSGSQLGEYLLEFPGTCIQYDSGSNYLFVGDTSGRISLLCFSLNSNGARGECRMIRELQGHGESVNYLAWDVATSRLLSGSSDSVVILWDIGGGKGSAYELQVQYLN</sequence>
<dbReference type="PROSITE" id="PS50082">
    <property type="entry name" value="WD_REPEATS_2"/>
    <property type="match status" value="2"/>
</dbReference>
<proteinExistence type="predicted"/>
<dbReference type="InterPro" id="IPR036322">
    <property type="entry name" value="WD40_repeat_dom_sf"/>
</dbReference>
<dbReference type="PROSITE" id="PS00678">
    <property type="entry name" value="WD_REPEATS_1"/>
    <property type="match status" value="1"/>
</dbReference>
<dbReference type="Pfam" id="PF00400">
    <property type="entry name" value="WD40"/>
    <property type="match status" value="2"/>
</dbReference>
<organism evidence="4 5">
    <name type="scientific">Protopolystoma xenopodis</name>
    <dbReference type="NCBI Taxonomy" id="117903"/>
    <lineage>
        <taxon>Eukaryota</taxon>
        <taxon>Metazoa</taxon>
        <taxon>Spiralia</taxon>
        <taxon>Lophotrochozoa</taxon>
        <taxon>Platyhelminthes</taxon>
        <taxon>Monogenea</taxon>
        <taxon>Polyopisthocotylea</taxon>
        <taxon>Polystomatidea</taxon>
        <taxon>Polystomatidae</taxon>
        <taxon>Protopolystoma</taxon>
    </lineage>
</organism>
<dbReference type="SMART" id="SM00320">
    <property type="entry name" value="WD40"/>
    <property type="match status" value="4"/>
</dbReference>
<dbReference type="AlphaFoldDB" id="A0A3S5CCD2"/>
<dbReference type="InterPro" id="IPR042234">
    <property type="entry name" value="WDFY1/WDFY2"/>
</dbReference>
<gene>
    <name evidence="4" type="ORF">PXEA_LOCUS2845</name>
</gene>
<feature type="repeat" description="WD" evidence="3">
    <location>
        <begin position="21"/>
        <end position="52"/>
    </location>
</feature>
<dbReference type="Gene3D" id="2.130.10.10">
    <property type="entry name" value="YVTN repeat-like/Quinoprotein amine dehydrogenase"/>
    <property type="match status" value="1"/>
</dbReference>
<keyword evidence="1 3" id="KW-0853">WD repeat</keyword>
<dbReference type="SUPFAM" id="SSF50978">
    <property type="entry name" value="WD40 repeat-like"/>
    <property type="match status" value="1"/>
</dbReference>
<evidence type="ECO:0000313" key="5">
    <source>
        <dbReference type="Proteomes" id="UP000784294"/>
    </source>
</evidence>
<dbReference type="OrthoDB" id="63070at2759"/>
<evidence type="ECO:0000256" key="1">
    <source>
        <dbReference type="ARBA" id="ARBA00022574"/>
    </source>
</evidence>
<dbReference type="EMBL" id="CAAALY010006253">
    <property type="protein sequence ID" value="VEL09405.1"/>
    <property type="molecule type" value="Genomic_DNA"/>
</dbReference>